<organism evidence="3 4">
    <name type="scientific">Xylanibacter ruminicola</name>
    <name type="common">Prevotella ruminicola</name>
    <dbReference type="NCBI Taxonomy" id="839"/>
    <lineage>
        <taxon>Bacteria</taxon>
        <taxon>Pseudomonadati</taxon>
        <taxon>Bacteroidota</taxon>
        <taxon>Bacteroidia</taxon>
        <taxon>Bacteroidales</taxon>
        <taxon>Prevotellaceae</taxon>
        <taxon>Xylanibacter</taxon>
    </lineage>
</organism>
<evidence type="ECO:0000313" key="3">
    <source>
        <dbReference type="EMBL" id="SEF60120.1"/>
    </source>
</evidence>
<feature type="domain" description="Flavodoxin-like" evidence="2">
    <location>
        <begin position="21"/>
        <end position="153"/>
    </location>
</feature>
<evidence type="ECO:0000256" key="1">
    <source>
        <dbReference type="ARBA" id="ARBA00001917"/>
    </source>
</evidence>
<dbReference type="AlphaFoldDB" id="A0A1H5TBE9"/>
<dbReference type="GO" id="GO:0009055">
    <property type="term" value="F:electron transfer activity"/>
    <property type="evidence" value="ECO:0007669"/>
    <property type="project" value="InterPro"/>
</dbReference>
<reference evidence="3 4" key="1">
    <citation type="submission" date="2016-10" db="EMBL/GenBank/DDBJ databases">
        <authorList>
            <person name="de Groot N.N."/>
        </authorList>
    </citation>
    <scope>NUCLEOTIDE SEQUENCE [LARGE SCALE GENOMIC DNA]</scope>
    <source>
        <strain evidence="3 4">AR32</strain>
    </source>
</reference>
<evidence type="ECO:0000259" key="2">
    <source>
        <dbReference type="Pfam" id="PF12682"/>
    </source>
</evidence>
<dbReference type="InterPro" id="IPR008254">
    <property type="entry name" value="Flavodoxin/NO_synth"/>
</dbReference>
<comment type="cofactor">
    <cofactor evidence="1">
        <name>FMN</name>
        <dbReference type="ChEBI" id="CHEBI:58210"/>
    </cofactor>
</comment>
<dbReference type="RefSeq" id="WP_258042781.1">
    <property type="nucleotide sequence ID" value="NZ_FNUV01000002.1"/>
</dbReference>
<dbReference type="PANTHER" id="PTHR39201:SF1">
    <property type="entry name" value="FLAVODOXIN-LIKE DOMAIN-CONTAINING PROTEIN"/>
    <property type="match status" value="1"/>
</dbReference>
<gene>
    <name evidence="3" type="ORF">SAMN05216354_0971</name>
</gene>
<dbReference type="SUPFAM" id="SSF52218">
    <property type="entry name" value="Flavoproteins"/>
    <property type="match status" value="1"/>
</dbReference>
<dbReference type="InterPro" id="IPR001226">
    <property type="entry name" value="Flavodoxin_CS"/>
</dbReference>
<dbReference type="Gene3D" id="3.40.50.360">
    <property type="match status" value="1"/>
</dbReference>
<sequence>MKKLLLSLVMTTCITAGYAQKKLVLYFSEGGTTKVVAEELQKQLDADIESIEAVEPYSGDFQATIQRSNKERQSGQMPALKPLKSNIADYDIIFLGYPIWGGTYALPIATLLKEQNFDGKTIVPFCSFGSGGLNTSSADLKKALPNAKIQKGYGVRAARVDAAAKELDRFLKENGYKEGVVSKLPEYSAQQPVTEEEKAIFDAACSSYQFPLGTPSTVGKRITDDSTDYQFTVKGRGMNGEEAVSTIFVTVGKEEGAKPEFTEVVR</sequence>
<dbReference type="EMBL" id="FNUV01000002">
    <property type="protein sequence ID" value="SEF60120.1"/>
    <property type="molecule type" value="Genomic_DNA"/>
</dbReference>
<proteinExistence type="predicted"/>
<evidence type="ECO:0000313" key="4">
    <source>
        <dbReference type="Proteomes" id="UP000236735"/>
    </source>
</evidence>
<dbReference type="InterPro" id="IPR029039">
    <property type="entry name" value="Flavoprotein-like_sf"/>
</dbReference>
<name>A0A1H5TBE9_XYLRU</name>
<protein>
    <submittedName>
        <fullName evidence="3">Flavodoxin</fullName>
    </submittedName>
</protein>
<accession>A0A1H5TBE9</accession>
<dbReference type="PANTHER" id="PTHR39201">
    <property type="entry name" value="EXPORTED PROTEIN-RELATED"/>
    <property type="match status" value="1"/>
</dbReference>
<dbReference type="PROSITE" id="PS00201">
    <property type="entry name" value="FLAVODOXIN"/>
    <property type="match status" value="1"/>
</dbReference>
<dbReference type="Proteomes" id="UP000236735">
    <property type="component" value="Unassembled WGS sequence"/>
</dbReference>
<dbReference type="Pfam" id="PF12682">
    <property type="entry name" value="Flavodoxin_4"/>
    <property type="match status" value="1"/>
</dbReference>
<dbReference type="GO" id="GO:0010181">
    <property type="term" value="F:FMN binding"/>
    <property type="evidence" value="ECO:0007669"/>
    <property type="project" value="InterPro"/>
</dbReference>